<dbReference type="PROSITE" id="PS51755">
    <property type="entry name" value="OMPR_PHOB"/>
    <property type="match status" value="1"/>
</dbReference>
<accession>A0ABT5NES5</accession>
<evidence type="ECO:0000259" key="3">
    <source>
        <dbReference type="PROSITE" id="PS51755"/>
    </source>
</evidence>
<evidence type="ECO:0000256" key="2">
    <source>
        <dbReference type="PROSITE-ProRule" id="PRU01091"/>
    </source>
</evidence>
<dbReference type="Gene3D" id="1.10.10.10">
    <property type="entry name" value="Winged helix-like DNA-binding domain superfamily/Winged helix DNA-binding domain"/>
    <property type="match status" value="1"/>
</dbReference>
<dbReference type="InterPro" id="IPR016032">
    <property type="entry name" value="Sig_transdc_resp-reg_C-effctor"/>
</dbReference>
<proteinExistence type="predicted"/>
<dbReference type="Proteomes" id="UP001148189">
    <property type="component" value="Unassembled WGS sequence"/>
</dbReference>
<dbReference type="InterPro" id="IPR001867">
    <property type="entry name" value="OmpR/PhoB-type_DNA-bd"/>
</dbReference>
<dbReference type="SUPFAM" id="SSF46894">
    <property type="entry name" value="C-terminal effector domain of the bipartite response regulators"/>
    <property type="match status" value="1"/>
</dbReference>
<evidence type="ECO:0000256" key="1">
    <source>
        <dbReference type="ARBA" id="ARBA00023125"/>
    </source>
</evidence>
<organism evidence="4 5">
    <name type="scientific">Pseudomonas shahriarae</name>
    <dbReference type="NCBI Taxonomy" id="2745512"/>
    <lineage>
        <taxon>Bacteria</taxon>
        <taxon>Pseudomonadati</taxon>
        <taxon>Pseudomonadota</taxon>
        <taxon>Gammaproteobacteria</taxon>
        <taxon>Pseudomonadales</taxon>
        <taxon>Pseudomonadaceae</taxon>
        <taxon>Pseudomonas</taxon>
    </lineage>
</organism>
<dbReference type="InterPro" id="IPR036388">
    <property type="entry name" value="WH-like_DNA-bd_sf"/>
</dbReference>
<evidence type="ECO:0000313" key="5">
    <source>
        <dbReference type="Proteomes" id="UP001148189"/>
    </source>
</evidence>
<reference evidence="4" key="1">
    <citation type="submission" date="2022-05" db="EMBL/GenBank/DDBJ databases">
        <title>Novel Pseudomonas spp. Isolated from a Rainbow Trout Aquaculture Facility.</title>
        <authorList>
            <person name="Testerman T."/>
            <person name="Graf J."/>
        </authorList>
    </citation>
    <scope>NUCLEOTIDE SEQUENCE</scope>
    <source>
        <strain evidence="4">ID1050</strain>
    </source>
</reference>
<keyword evidence="5" id="KW-1185">Reference proteome</keyword>
<dbReference type="EMBL" id="JAMDHD010000027">
    <property type="protein sequence ID" value="MDD0986733.1"/>
    <property type="molecule type" value="Genomic_DNA"/>
</dbReference>
<keyword evidence="1 2" id="KW-0238">DNA-binding</keyword>
<feature type="domain" description="OmpR/PhoB-type" evidence="3">
    <location>
        <begin position="10"/>
        <end position="104"/>
    </location>
</feature>
<dbReference type="CDD" id="cd00383">
    <property type="entry name" value="trans_reg_C"/>
    <property type="match status" value="1"/>
</dbReference>
<dbReference type="Pfam" id="PF00486">
    <property type="entry name" value="Trans_reg_C"/>
    <property type="match status" value="1"/>
</dbReference>
<comment type="caution">
    <text evidence="4">The sequence shown here is derived from an EMBL/GenBank/DDBJ whole genome shotgun (WGS) entry which is preliminary data.</text>
</comment>
<evidence type="ECO:0000313" key="4">
    <source>
        <dbReference type="EMBL" id="MDD0986733.1"/>
    </source>
</evidence>
<sequence length="140" mass="15446">MVAAVEGLVRGSLAFGHWKLQGDGRLTAEGRDIQLPPKECHVLRLLLATPGVLVTKDYLLEQVWPHIDIAEESLTRCIYSLRKQLEGDRRLIATVYGRGYRFNGRVRVLERHGQAAQGAGAPRRACPACGWCAEAAVEQA</sequence>
<feature type="DNA-binding region" description="OmpR/PhoB-type" evidence="2">
    <location>
        <begin position="10"/>
        <end position="104"/>
    </location>
</feature>
<protein>
    <submittedName>
        <fullName evidence="4">Winged helix-turn-helix domain-containing protein</fullName>
    </submittedName>
</protein>
<name>A0ABT5NES5_9PSED</name>
<gene>
    <name evidence="4" type="ORF">M5G21_17395</name>
</gene>
<dbReference type="SMART" id="SM00862">
    <property type="entry name" value="Trans_reg_C"/>
    <property type="match status" value="1"/>
</dbReference>
<dbReference type="RefSeq" id="WP_170044408.1">
    <property type="nucleotide sequence ID" value="NZ_JAMDHD010000027.1"/>
</dbReference>